<dbReference type="PANTHER" id="PTHR46401">
    <property type="entry name" value="GLYCOSYLTRANSFERASE WBBK-RELATED"/>
    <property type="match status" value="1"/>
</dbReference>
<feature type="domain" description="Glycosyltransferase subfamily 4-like N-terminal" evidence="3">
    <location>
        <begin position="19"/>
        <end position="170"/>
    </location>
</feature>
<dbReference type="Proteomes" id="UP000176420">
    <property type="component" value="Unassembled WGS sequence"/>
</dbReference>
<proteinExistence type="predicted"/>
<evidence type="ECO:0000256" key="1">
    <source>
        <dbReference type="ARBA" id="ARBA00022679"/>
    </source>
</evidence>
<evidence type="ECO:0000313" key="5">
    <source>
        <dbReference type="Proteomes" id="UP000176420"/>
    </source>
</evidence>
<dbReference type="Pfam" id="PF00534">
    <property type="entry name" value="Glycos_transf_1"/>
    <property type="match status" value="1"/>
</dbReference>
<dbReference type="FunFam" id="3.40.50.2000:FF:000119">
    <property type="entry name" value="Glycosyl transferase group 1"/>
    <property type="match status" value="1"/>
</dbReference>
<keyword evidence="1" id="KW-0808">Transferase</keyword>
<accession>A0A1G2BB06</accession>
<dbReference type="CDD" id="cd03809">
    <property type="entry name" value="GT4_MtfB-like"/>
    <property type="match status" value="1"/>
</dbReference>
<dbReference type="AlphaFoldDB" id="A0A1G2BB06"/>
<dbReference type="Pfam" id="PF13439">
    <property type="entry name" value="Glyco_transf_4"/>
    <property type="match status" value="1"/>
</dbReference>
<dbReference type="GO" id="GO:0009103">
    <property type="term" value="P:lipopolysaccharide biosynthetic process"/>
    <property type="evidence" value="ECO:0007669"/>
    <property type="project" value="TreeGrafter"/>
</dbReference>
<reference evidence="4 5" key="1">
    <citation type="journal article" date="2016" name="Nat. Commun.">
        <title>Thousands of microbial genomes shed light on interconnected biogeochemical processes in an aquifer system.</title>
        <authorList>
            <person name="Anantharaman K."/>
            <person name="Brown C.T."/>
            <person name="Hug L.A."/>
            <person name="Sharon I."/>
            <person name="Castelle C.J."/>
            <person name="Probst A.J."/>
            <person name="Thomas B.C."/>
            <person name="Singh A."/>
            <person name="Wilkins M.J."/>
            <person name="Karaoz U."/>
            <person name="Brodie E.L."/>
            <person name="Williams K.H."/>
            <person name="Hubbard S.S."/>
            <person name="Banfield J.F."/>
        </authorList>
    </citation>
    <scope>NUCLEOTIDE SEQUENCE [LARGE SCALE GENOMIC DNA]</scope>
</reference>
<dbReference type="PANTHER" id="PTHR46401:SF2">
    <property type="entry name" value="GLYCOSYLTRANSFERASE WBBK-RELATED"/>
    <property type="match status" value="1"/>
</dbReference>
<evidence type="ECO:0000259" key="2">
    <source>
        <dbReference type="Pfam" id="PF00534"/>
    </source>
</evidence>
<evidence type="ECO:0000259" key="3">
    <source>
        <dbReference type="Pfam" id="PF13439"/>
    </source>
</evidence>
<dbReference type="GO" id="GO:0016757">
    <property type="term" value="F:glycosyltransferase activity"/>
    <property type="evidence" value="ECO:0007669"/>
    <property type="project" value="InterPro"/>
</dbReference>
<dbReference type="EMBL" id="MHKI01000021">
    <property type="protein sequence ID" value="OGY86341.1"/>
    <property type="molecule type" value="Genomic_DNA"/>
</dbReference>
<dbReference type="SUPFAM" id="SSF53756">
    <property type="entry name" value="UDP-Glycosyltransferase/glycogen phosphorylase"/>
    <property type="match status" value="1"/>
</dbReference>
<evidence type="ECO:0000313" key="4">
    <source>
        <dbReference type="EMBL" id="OGY86341.1"/>
    </source>
</evidence>
<sequence>MRIGIDCRQIEKAGSMLAGVEYYTLNLVQNLLKRYPQDEFVLFFEKNNANFLQANAKGACFPFFKAKRFLPLVYSHYLTARFIKKQKLDVFHAPANIIPLGYQGKSVVTIHDLAIYNHPEWFPKQSKFSQNVSVPRSLRKARKIISVSTATKNQIIERFHIDPQKIKVVYEAGNTFLAHLKCNERMPKPFFVRAQLRDQGLGADKRARAKNDEGFKRVINEFILFIGTLEPRKNLVRLIQAFDECLQKLSPEQQNLQLVLAGKRGWKCEQIDRAIESAKYKNNIQVLGYITEEKKQKLLKNCSAFVFPSLWEGFGLPILEAMAAGVPVLTSRVSALPEVGGEGVWYIENPEDTTELAKSLSKLITATPAALQELGNKGLVQAQKFTWQKTAHETYNIYKEVIKNRER</sequence>
<name>A0A1G2BB06_9BACT</name>
<comment type="caution">
    <text evidence="4">The sequence shown here is derived from an EMBL/GenBank/DDBJ whole genome shotgun (WGS) entry which is preliminary data.</text>
</comment>
<dbReference type="Gene3D" id="3.40.50.2000">
    <property type="entry name" value="Glycogen Phosphorylase B"/>
    <property type="match status" value="2"/>
</dbReference>
<evidence type="ECO:0008006" key="6">
    <source>
        <dbReference type="Google" id="ProtNLM"/>
    </source>
</evidence>
<gene>
    <name evidence="4" type="ORF">A2319_03010</name>
</gene>
<feature type="domain" description="Glycosyl transferase family 1" evidence="2">
    <location>
        <begin position="220"/>
        <end position="367"/>
    </location>
</feature>
<dbReference type="InterPro" id="IPR001296">
    <property type="entry name" value="Glyco_trans_1"/>
</dbReference>
<organism evidence="4 5">
    <name type="scientific">Candidatus Kerfeldbacteria bacterium RIFOXYB2_FULL_38_14</name>
    <dbReference type="NCBI Taxonomy" id="1798547"/>
    <lineage>
        <taxon>Bacteria</taxon>
        <taxon>Candidatus Kerfeldiibacteriota</taxon>
    </lineage>
</organism>
<dbReference type="InterPro" id="IPR028098">
    <property type="entry name" value="Glyco_trans_4-like_N"/>
</dbReference>
<protein>
    <recommendedName>
        <fullName evidence="6">Glycosyl transferase family 1</fullName>
    </recommendedName>
</protein>